<dbReference type="RefSeq" id="WP_093395520.1">
    <property type="nucleotide sequence ID" value="NZ_LT629736.1"/>
</dbReference>
<dbReference type="GO" id="GO:0044384">
    <property type="term" value="C:host outer membrane"/>
    <property type="evidence" value="ECO:0007669"/>
    <property type="project" value="InterPro"/>
</dbReference>
<name>A0A1H1WN56_9GAMM</name>
<dbReference type="Proteomes" id="UP000243207">
    <property type="component" value="Chromosome I"/>
</dbReference>
<dbReference type="GO" id="GO:0055085">
    <property type="term" value="P:transmembrane transport"/>
    <property type="evidence" value="ECO:0007669"/>
    <property type="project" value="TreeGrafter"/>
</dbReference>
<gene>
    <name evidence="2" type="ORF">SAMN05216421_2633</name>
</gene>
<evidence type="ECO:0000313" key="3">
    <source>
        <dbReference type="Proteomes" id="UP000243207"/>
    </source>
</evidence>
<dbReference type="AlphaFoldDB" id="A0A1H1WN56"/>
<dbReference type="PANTHER" id="PTHR36920:SF1">
    <property type="entry name" value="OUTER MEMBRANE PROTEIN W"/>
    <property type="match status" value="1"/>
</dbReference>
<dbReference type="EMBL" id="LT629736">
    <property type="protein sequence ID" value="SDS98697.1"/>
    <property type="molecule type" value="Genomic_DNA"/>
</dbReference>
<dbReference type="STRING" id="487184.SAMN05216421_2633"/>
<dbReference type="PANTHER" id="PTHR36920">
    <property type="match status" value="1"/>
</dbReference>
<dbReference type="SUPFAM" id="SSF56925">
    <property type="entry name" value="OMPA-like"/>
    <property type="match status" value="1"/>
</dbReference>
<dbReference type="Pfam" id="PF03922">
    <property type="entry name" value="OmpW"/>
    <property type="match status" value="1"/>
</dbReference>
<proteinExistence type="predicted"/>
<dbReference type="InterPro" id="IPR005618">
    <property type="entry name" value="OMPW"/>
</dbReference>
<feature type="signal peptide" evidence="1">
    <location>
        <begin position="1"/>
        <end position="27"/>
    </location>
</feature>
<accession>A0A1H1WN56</accession>
<dbReference type="OrthoDB" id="9807574at2"/>
<feature type="chain" id="PRO_5009264617" evidence="1">
    <location>
        <begin position="28"/>
        <end position="222"/>
    </location>
</feature>
<keyword evidence="3" id="KW-1185">Reference proteome</keyword>
<dbReference type="InterPro" id="IPR000758">
    <property type="entry name" value="Enterovir_OMP"/>
</dbReference>
<sequence>MSRVTQKLSAALILAPALLAVSVTAHAYEAGNVILRAGAVAADPQESSGDVKLGGAPTGLEVGVDSNIQLGLTGTFMLSDRLGLGLLAATPFKHTINLNGVGELADVKHLPPTLTLQYFPLGSASALQPYVGAGLNYTTFFSEDFKSDPAAAGFNGLSLDDSWGLALEAGLDYMLTENVVLNAAVWYADIDTEATFDVGGVPGKVSVDIDPYVYMVGLGYKF</sequence>
<evidence type="ECO:0000256" key="1">
    <source>
        <dbReference type="SAM" id="SignalP"/>
    </source>
</evidence>
<dbReference type="InterPro" id="IPR011250">
    <property type="entry name" value="OMP/PagP_B-barrel"/>
</dbReference>
<organism evidence="2 3">
    <name type="scientific">Halopseudomonas xinjiangensis</name>
    <dbReference type="NCBI Taxonomy" id="487184"/>
    <lineage>
        <taxon>Bacteria</taxon>
        <taxon>Pseudomonadati</taxon>
        <taxon>Pseudomonadota</taxon>
        <taxon>Gammaproteobacteria</taxon>
        <taxon>Pseudomonadales</taxon>
        <taxon>Pseudomonadaceae</taxon>
        <taxon>Halopseudomonas</taxon>
    </lineage>
</organism>
<dbReference type="PROSITE" id="PS00695">
    <property type="entry name" value="ENT_VIR_OMP_2"/>
    <property type="match status" value="1"/>
</dbReference>
<keyword evidence="1" id="KW-0732">Signal</keyword>
<evidence type="ECO:0000313" key="2">
    <source>
        <dbReference type="EMBL" id="SDS98697.1"/>
    </source>
</evidence>
<reference evidence="3" key="1">
    <citation type="submission" date="2016-10" db="EMBL/GenBank/DDBJ databases">
        <authorList>
            <person name="Varghese N."/>
            <person name="Submissions S."/>
        </authorList>
    </citation>
    <scope>NUCLEOTIDE SEQUENCE [LARGE SCALE GENOMIC DNA]</scope>
    <source>
        <strain evidence="3">NRRL B-51270</strain>
    </source>
</reference>
<protein>
    <submittedName>
        <fullName evidence="2">Outer membrane protein</fullName>
    </submittedName>
</protein>
<dbReference type="Gene3D" id="2.40.160.20">
    <property type="match status" value="1"/>
</dbReference>
<dbReference type="GO" id="GO:0019867">
    <property type="term" value="C:outer membrane"/>
    <property type="evidence" value="ECO:0007669"/>
    <property type="project" value="InterPro"/>
</dbReference>